<keyword evidence="1" id="KW-1133">Transmembrane helix</keyword>
<dbReference type="RefSeq" id="WP_171593641.1">
    <property type="nucleotide sequence ID" value="NZ_RZNH01000001.1"/>
</dbReference>
<comment type="caution">
    <text evidence="2">The sequence shown here is derived from an EMBL/GenBank/DDBJ whole genome shotgun (WGS) entry which is preliminary data.</text>
</comment>
<feature type="transmembrane region" description="Helical" evidence="1">
    <location>
        <begin position="63"/>
        <end position="82"/>
    </location>
</feature>
<evidence type="ECO:0000313" key="3">
    <source>
        <dbReference type="Proteomes" id="UP000732105"/>
    </source>
</evidence>
<keyword evidence="1" id="KW-0812">Transmembrane</keyword>
<keyword evidence="1" id="KW-0472">Membrane</keyword>
<dbReference type="Proteomes" id="UP000732105">
    <property type="component" value="Unassembled WGS sequence"/>
</dbReference>
<protein>
    <submittedName>
        <fullName evidence="2">Uncharacterized protein</fullName>
    </submittedName>
</protein>
<dbReference type="EMBL" id="RZNH01000001">
    <property type="protein sequence ID" value="NOU58384.1"/>
    <property type="molecule type" value="Genomic_DNA"/>
</dbReference>
<name>A0ABX1WR17_9BACT</name>
<evidence type="ECO:0000256" key="1">
    <source>
        <dbReference type="SAM" id="Phobius"/>
    </source>
</evidence>
<accession>A0ABX1WR17</accession>
<feature type="transmembrane region" description="Helical" evidence="1">
    <location>
        <begin position="7"/>
        <end position="26"/>
    </location>
</feature>
<keyword evidence="3" id="KW-1185">Reference proteome</keyword>
<organism evidence="2 3">
    <name type="scientific">Marinifilum caeruleilacunae</name>
    <dbReference type="NCBI Taxonomy" id="2499076"/>
    <lineage>
        <taxon>Bacteria</taxon>
        <taxon>Pseudomonadati</taxon>
        <taxon>Bacteroidota</taxon>
        <taxon>Bacteroidia</taxon>
        <taxon>Marinilabiliales</taxon>
        <taxon>Marinifilaceae</taxon>
    </lineage>
</organism>
<reference evidence="2 3" key="1">
    <citation type="submission" date="2018-12" db="EMBL/GenBank/DDBJ databases">
        <title>Marinifilum JC070 sp. nov., a marine bacterium isolated from Yongle Blue Hole in the South China Sea.</title>
        <authorList>
            <person name="Fu T."/>
        </authorList>
    </citation>
    <scope>NUCLEOTIDE SEQUENCE [LARGE SCALE GENOMIC DNA]</scope>
    <source>
        <strain evidence="2 3">JC070</strain>
    </source>
</reference>
<sequence length="112" mass="12717">MQQHIKHITLIGICLIGMLIVNNALFTHWHSMPDGQMVVHAHPFHNSTNPPAEHDHSENDLQILQNISVLFFIGALFVAFLLKNEARETNDTLNVSHYNVLCIRDFGRAPPQ</sequence>
<evidence type="ECO:0000313" key="2">
    <source>
        <dbReference type="EMBL" id="NOU58384.1"/>
    </source>
</evidence>
<gene>
    <name evidence="2" type="ORF">ELS83_01045</name>
</gene>
<proteinExistence type="predicted"/>